<evidence type="ECO:0000313" key="3">
    <source>
        <dbReference type="Proteomes" id="UP000192678"/>
    </source>
</evidence>
<keyword evidence="1" id="KW-0812">Transmembrane</keyword>
<dbReference type="AlphaFoldDB" id="A0A1W2EM51"/>
<evidence type="ECO:0000256" key="1">
    <source>
        <dbReference type="SAM" id="Phobius"/>
    </source>
</evidence>
<feature type="transmembrane region" description="Helical" evidence="1">
    <location>
        <begin position="191"/>
        <end position="208"/>
    </location>
</feature>
<sequence length="223" mass="25129">MCFSAPASFVAGVGLLLVGTVALVKAKTSSQYVLACIPILFAVQQVIEGLLWLALSQAAYARWSDLAMYLFLVFAQIVWPILVPLSMLLFERDPLRKKILFCFFGAGVLAALYLGYSLLYFEASARIEEHHIRYSLDFPFQSKLLRGIPYMLATAISPFVSSNKWLRLLGWGLVVSYVFTAIIYMDYLTSVWCYFGAILSMLILFIILKLNSENLKTMTTPYP</sequence>
<proteinExistence type="predicted"/>
<dbReference type="STRING" id="475255.SAMN04488101_11357"/>
<feature type="transmembrane region" description="Helical" evidence="1">
    <location>
        <begin position="67"/>
        <end position="90"/>
    </location>
</feature>
<feature type="transmembrane region" description="Helical" evidence="1">
    <location>
        <begin position="6"/>
        <end position="25"/>
    </location>
</feature>
<feature type="transmembrane region" description="Helical" evidence="1">
    <location>
        <begin position="144"/>
        <end position="161"/>
    </location>
</feature>
<dbReference type="RefSeq" id="WP_084291199.1">
    <property type="nucleotide sequence ID" value="NZ_FWYB01000013.1"/>
</dbReference>
<dbReference type="Pfam" id="PF20334">
    <property type="entry name" value="DUF6629"/>
    <property type="match status" value="1"/>
</dbReference>
<feature type="transmembrane region" description="Helical" evidence="1">
    <location>
        <begin position="99"/>
        <end position="121"/>
    </location>
</feature>
<accession>A0A1W2EM51</accession>
<keyword evidence="1" id="KW-0472">Membrane</keyword>
<dbReference type="EMBL" id="FWYB01000013">
    <property type="protein sequence ID" value="SMD10208.1"/>
    <property type="molecule type" value="Genomic_DNA"/>
</dbReference>
<keyword evidence="1" id="KW-1133">Transmembrane helix</keyword>
<dbReference type="InterPro" id="IPR046737">
    <property type="entry name" value="DUF6629"/>
</dbReference>
<name>A0A1W2EM51_9SPHI</name>
<organism evidence="2 3">
    <name type="scientific">Pedobacter nyackensis</name>
    <dbReference type="NCBI Taxonomy" id="475255"/>
    <lineage>
        <taxon>Bacteria</taxon>
        <taxon>Pseudomonadati</taxon>
        <taxon>Bacteroidota</taxon>
        <taxon>Sphingobacteriia</taxon>
        <taxon>Sphingobacteriales</taxon>
        <taxon>Sphingobacteriaceae</taxon>
        <taxon>Pedobacter</taxon>
    </lineage>
</organism>
<keyword evidence="3" id="KW-1185">Reference proteome</keyword>
<evidence type="ECO:0000313" key="2">
    <source>
        <dbReference type="EMBL" id="SMD10208.1"/>
    </source>
</evidence>
<protein>
    <submittedName>
        <fullName evidence="2">Uncharacterized protein</fullName>
    </submittedName>
</protein>
<feature type="transmembrane region" description="Helical" evidence="1">
    <location>
        <begin position="32"/>
        <end position="55"/>
    </location>
</feature>
<feature type="transmembrane region" description="Helical" evidence="1">
    <location>
        <begin position="168"/>
        <end position="185"/>
    </location>
</feature>
<dbReference type="OrthoDB" id="8441457at2"/>
<reference evidence="2 3" key="1">
    <citation type="submission" date="2017-04" db="EMBL/GenBank/DDBJ databases">
        <authorList>
            <person name="Afonso C.L."/>
            <person name="Miller P.J."/>
            <person name="Scott M.A."/>
            <person name="Spackman E."/>
            <person name="Goraichik I."/>
            <person name="Dimitrov K.M."/>
            <person name="Suarez D.L."/>
            <person name="Swayne D.E."/>
        </authorList>
    </citation>
    <scope>NUCLEOTIDE SEQUENCE [LARGE SCALE GENOMIC DNA]</scope>
    <source>
        <strain evidence="2 3">DSM 19625</strain>
    </source>
</reference>
<dbReference type="Proteomes" id="UP000192678">
    <property type="component" value="Unassembled WGS sequence"/>
</dbReference>
<gene>
    <name evidence="2" type="ORF">SAMN04488101_11357</name>
</gene>